<keyword evidence="1" id="KW-1003">Cell membrane</keyword>
<accession>A0ABC9TZY1</accession>
<evidence type="ECO:0000256" key="2">
    <source>
        <dbReference type="NCBIfam" id="TIGR00210"/>
    </source>
</evidence>
<comment type="function">
    <text evidence="1">Catalyzes the sodium-dependent transport of glutamate.</text>
</comment>
<keyword evidence="1" id="KW-0406">Ion transport</keyword>
<keyword evidence="1" id="KW-0472">Membrane</keyword>
<feature type="transmembrane region" description="Helical" evidence="1">
    <location>
        <begin position="322"/>
        <end position="341"/>
    </location>
</feature>
<keyword evidence="1" id="KW-0739">Sodium transport</keyword>
<proteinExistence type="inferred from homology"/>
<keyword evidence="1" id="KW-0769">Symport</keyword>
<evidence type="ECO:0000256" key="1">
    <source>
        <dbReference type="HAMAP-Rule" id="MF_02062"/>
    </source>
</evidence>
<dbReference type="GO" id="GO:0015813">
    <property type="term" value="P:L-glutamate transmembrane transport"/>
    <property type="evidence" value="ECO:0007669"/>
    <property type="project" value="UniProtKB-UniRule"/>
</dbReference>
<keyword evidence="1" id="KW-1133">Transmembrane helix</keyword>
<keyword evidence="1" id="KW-0813">Transport</keyword>
<organism evidence="3 4">
    <name type="scientific">[Clostridium] symbiosum ATCC 14940</name>
    <dbReference type="NCBI Taxonomy" id="411472"/>
    <lineage>
        <taxon>Bacteria</taxon>
        <taxon>Bacillati</taxon>
        <taxon>Bacillota</taxon>
        <taxon>Clostridia</taxon>
        <taxon>Lachnospirales</taxon>
        <taxon>Lachnospiraceae</taxon>
        <taxon>Otoolea</taxon>
    </lineage>
</organism>
<feature type="transmembrane region" description="Helical" evidence="1">
    <location>
        <begin position="122"/>
        <end position="139"/>
    </location>
</feature>
<reference evidence="3 4" key="1">
    <citation type="submission" date="2013-07" db="EMBL/GenBank/DDBJ databases">
        <authorList>
            <person name="Weinstock G."/>
            <person name="Sodergren E."/>
            <person name="Wylie T."/>
            <person name="Fulton L."/>
            <person name="Fulton R."/>
            <person name="Fronick C."/>
            <person name="O'Laughlin M."/>
            <person name="Godfrey J."/>
            <person name="Miner T."/>
            <person name="Herter B."/>
            <person name="Appelbaum E."/>
            <person name="Cordes M."/>
            <person name="Lek S."/>
            <person name="Wollam A."/>
            <person name="Pepin K.H."/>
            <person name="Palsikar V.B."/>
            <person name="Mitreva M."/>
            <person name="Wilson R.K."/>
        </authorList>
    </citation>
    <scope>NUCLEOTIDE SEQUENCE [LARGE SCALE GENOMIC DNA]</scope>
    <source>
        <strain evidence="3 4">ATCC 14940</strain>
    </source>
</reference>
<dbReference type="NCBIfam" id="TIGR00210">
    <property type="entry name" value="gltS"/>
    <property type="match status" value="1"/>
</dbReference>
<dbReference type="PANTHER" id="PTHR36178:SF1">
    <property type="entry name" value="SODIUM_GLUTAMATE SYMPORTER"/>
    <property type="match status" value="1"/>
</dbReference>
<dbReference type="HAMAP" id="MF_02062">
    <property type="entry name" value="GltS"/>
    <property type="match status" value="1"/>
</dbReference>
<comment type="similarity">
    <text evidence="1">Belongs to the glutamate:Na(+) symporter (ESS) (TC 2.A.27) family.</text>
</comment>
<comment type="subcellular location">
    <subcellularLocation>
        <location evidence="1">Cell membrane</location>
        <topology evidence="1">Multi-pass membrane protein</topology>
    </subcellularLocation>
</comment>
<keyword evidence="1" id="KW-0029">Amino-acid transport</keyword>
<sequence>MDYNTGFYCFFTGEGKQLQLDVHKTLINLSKYTRISKLEVGRMTFETIENVLNINTDAIMTLAMAAVLLVIGYFIKNKLTILDRYCIPAPVVGGFLFMFITWIGHATGSFTFNFTNTFQDPFMLAFFTTVGLGASFALLKKGGVLLIVYWLTCGVISIFQNTIGIGISKVIGLEAPYALLSSSISMIGGHGAALSYGSTFAEMGYETAPLVGAAAATFGLISAVLVGGPVGRRLIVKYNLKPDENENFATDVESINADTGEKLSGLDIIKNVTAILVCMALGTMVSKWVSGLISMSFPTYVGAMFVAVIMRNLNEKFRMYNFNYPLVEGIGDVMLSLYLSLALMTLKLWELSGLIGGVAIVVFAQVIFMILVSYFVVFRILGKNYDAAVMCAGLCGHGLGATPSAIVNMTAVNERYGMSRRAMMIVPIVGAFLVDIIYQPTTIWFIKTFVQGFGG</sequence>
<feature type="transmembrane region" description="Helical" evidence="1">
    <location>
        <begin position="353"/>
        <end position="377"/>
    </location>
</feature>
<dbReference type="GO" id="GO:0005886">
    <property type="term" value="C:plasma membrane"/>
    <property type="evidence" value="ECO:0007669"/>
    <property type="project" value="UniProtKB-SubCell"/>
</dbReference>
<feature type="transmembrane region" description="Helical" evidence="1">
    <location>
        <begin position="208"/>
        <end position="230"/>
    </location>
</feature>
<feature type="transmembrane region" description="Helical" evidence="1">
    <location>
        <begin position="177"/>
        <end position="196"/>
    </location>
</feature>
<protein>
    <recommendedName>
        <fullName evidence="1 2">Sodium/glutamate symporter</fullName>
    </recommendedName>
</protein>
<keyword evidence="1" id="KW-0812">Transmembrane</keyword>
<feature type="transmembrane region" description="Helical" evidence="1">
    <location>
        <begin position="425"/>
        <end position="446"/>
    </location>
</feature>
<evidence type="ECO:0000313" key="3">
    <source>
        <dbReference type="EMBL" id="ERI78390.1"/>
    </source>
</evidence>
<dbReference type="EMBL" id="AWSU01000122">
    <property type="protein sequence ID" value="ERI78390.1"/>
    <property type="molecule type" value="Genomic_DNA"/>
</dbReference>
<comment type="caution">
    <text evidence="3">The sequence shown here is derived from an EMBL/GenBank/DDBJ whole genome shotgun (WGS) entry which is preliminary data.</text>
</comment>
<name>A0ABC9TZY1_CLOSY</name>
<feature type="transmembrane region" description="Helical" evidence="1">
    <location>
        <begin position="146"/>
        <end position="171"/>
    </location>
</feature>
<dbReference type="InterPro" id="IPR004445">
    <property type="entry name" value="GltS"/>
</dbReference>
<gene>
    <name evidence="3" type="ORF">CLOSYM_01557</name>
</gene>
<dbReference type="GO" id="GO:0015501">
    <property type="term" value="F:glutamate:sodium symporter activity"/>
    <property type="evidence" value="ECO:0007669"/>
    <property type="project" value="UniProtKB-UniRule"/>
</dbReference>
<feature type="transmembrane region" description="Helical" evidence="1">
    <location>
        <begin position="87"/>
        <end position="110"/>
    </location>
</feature>
<dbReference type="Proteomes" id="UP000016491">
    <property type="component" value="Unassembled WGS sequence"/>
</dbReference>
<dbReference type="Pfam" id="PF03616">
    <property type="entry name" value="Glt_symporter"/>
    <property type="match status" value="1"/>
</dbReference>
<keyword evidence="1" id="KW-0915">Sodium</keyword>
<feature type="transmembrane region" description="Helical" evidence="1">
    <location>
        <begin position="288"/>
        <end position="310"/>
    </location>
</feature>
<dbReference type="PANTHER" id="PTHR36178">
    <property type="entry name" value="SLR0625 PROTEIN"/>
    <property type="match status" value="1"/>
</dbReference>
<feature type="transmembrane region" description="Helical" evidence="1">
    <location>
        <begin position="58"/>
        <end position="75"/>
    </location>
</feature>
<evidence type="ECO:0000313" key="4">
    <source>
        <dbReference type="Proteomes" id="UP000016491"/>
    </source>
</evidence>
<dbReference type="AlphaFoldDB" id="A0ABC9TZY1"/>